<sequence>MYQPDQRPAMNTILCRILSILTAIVITLGVIILIVYFVFKPRYPEIRVDSAELTSLNFTGNYLTAKWDIKFIVSNPNKKLDITYNLISSGVFYGKDKNQFGNIATTKLQPFYQPKKSKTLFPVHFETYNTYVGNVVANGITDGRLRGSLKFGVVFNAIIKRTGWFHPKDSLLKVSCSPMNFVPSTNTVVWVLQRPVKCD</sequence>
<organism evidence="1 2">
    <name type="scientific">Trifolium pratense</name>
    <name type="common">Red clover</name>
    <dbReference type="NCBI Taxonomy" id="57577"/>
    <lineage>
        <taxon>Eukaryota</taxon>
        <taxon>Viridiplantae</taxon>
        <taxon>Streptophyta</taxon>
        <taxon>Embryophyta</taxon>
        <taxon>Tracheophyta</taxon>
        <taxon>Spermatophyta</taxon>
        <taxon>Magnoliopsida</taxon>
        <taxon>eudicotyledons</taxon>
        <taxon>Gunneridae</taxon>
        <taxon>Pentapetalae</taxon>
        <taxon>rosids</taxon>
        <taxon>fabids</taxon>
        <taxon>Fabales</taxon>
        <taxon>Fabaceae</taxon>
        <taxon>Papilionoideae</taxon>
        <taxon>50 kb inversion clade</taxon>
        <taxon>NPAAA clade</taxon>
        <taxon>Hologalegina</taxon>
        <taxon>IRL clade</taxon>
        <taxon>Trifolieae</taxon>
        <taxon>Trifolium</taxon>
    </lineage>
</organism>
<dbReference type="EMBL" id="CASHSV030000001">
    <property type="protein sequence ID" value="CAJ2632257.1"/>
    <property type="molecule type" value="Genomic_DNA"/>
</dbReference>
<evidence type="ECO:0000313" key="1">
    <source>
        <dbReference type="EMBL" id="CAJ2632257.1"/>
    </source>
</evidence>
<protein>
    <submittedName>
        <fullName evidence="1">Uncharacterized protein</fullName>
    </submittedName>
</protein>
<name>A0ACB0IJF1_TRIPR</name>
<evidence type="ECO:0000313" key="2">
    <source>
        <dbReference type="Proteomes" id="UP001177021"/>
    </source>
</evidence>
<gene>
    <name evidence="1" type="ORF">MILVUS5_LOCUS3599</name>
</gene>
<comment type="caution">
    <text evidence="1">The sequence shown here is derived from an EMBL/GenBank/DDBJ whole genome shotgun (WGS) entry which is preliminary data.</text>
</comment>
<dbReference type="Proteomes" id="UP001177021">
    <property type="component" value="Unassembled WGS sequence"/>
</dbReference>
<proteinExistence type="predicted"/>
<keyword evidence="2" id="KW-1185">Reference proteome</keyword>
<accession>A0ACB0IJF1</accession>
<reference evidence="1" key="1">
    <citation type="submission" date="2023-10" db="EMBL/GenBank/DDBJ databases">
        <authorList>
            <person name="Rodriguez Cubillos JULIANA M."/>
            <person name="De Vega J."/>
        </authorList>
    </citation>
    <scope>NUCLEOTIDE SEQUENCE</scope>
</reference>